<reference evidence="3" key="1">
    <citation type="submission" date="2021-02" db="EMBL/GenBank/DDBJ databases">
        <authorList>
            <person name="Nowell W R."/>
        </authorList>
    </citation>
    <scope>NUCLEOTIDE SEQUENCE</scope>
</reference>
<evidence type="ECO:0000313" key="3">
    <source>
        <dbReference type="EMBL" id="CAF1108581.1"/>
    </source>
</evidence>
<dbReference type="AlphaFoldDB" id="A0A814PNY3"/>
<gene>
    <name evidence="4" type="ORF">JBS370_LOCUS11152</name>
    <name evidence="3" type="ORF">ZHD862_LOCUS17985</name>
</gene>
<dbReference type="EMBL" id="CAJNOT010000915">
    <property type="protein sequence ID" value="CAF1108581.1"/>
    <property type="molecule type" value="Genomic_DNA"/>
</dbReference>
<dbReference type="Proteomes" id="UP000663836">
    <property type="component" value="Unassembled WGS sequence"/>
</dbReference>
<evidence type="ECO:0000256" key="1">
    <source>
        <dbReference type="SAM" id="MobiDB-lite"/>
    </source>
</evidence>
<dbReference type="EMBL" id="CAJOBD010000845">
    <property type="protein sequence ID" value="CAF3726787.1"/>
    <property type="molecule type" value="Genomic_DNA"/>
</dbReference>
<dbReference type="Proteomes" id="UP000663864">
    <property type="component" value="Unassembled WGS sequence"/>
</dbReference>
<sequence>MTTDPILATTAATAMTSATTATSPPLATTSEAPIVPTNSTQQSGTGLGRAATAGLACGIIFSVLIFTGEIIFFKFFYSESTSNGHDRSVAYRT</sequence>
<feature type="compositionally biased region" description="Low complexity" evidence="1">
    <location>
        <begin position="15"/>
        <end position="33"/>
    </location>
</feature>
<keyword evidence="2" id="KW-1133">Transmembrane helix</keyword>
<feature type="region of interest" description="Disordered" evidence="1">
    <location>
        <begin position="15"/>
        <end position="47"/>
    </location>
</feature>
<name>A0A814PNY3_9BILA</name>
<proteinExistence type="predicted"/>
<accession>A0A814PNY3</accession>
<keyword evidence="2" id="KW-0812">Transmembrane</keyword>
<feature type="transmembrane region" description="Helical" evidence="2">
    <location>
        <begin position="53"/>
        <end position="77"/>
    </location>
</feature>
<organism evidence="3 5">
    <name type="scientific">Rotaria sordida</name>
    <dbReference type="NCBI Taxonomy" id="392033"/>
    <lineage>
        <taxon>Eukaryota</taxon>
        <taxon>Metazoa</taxon>
        <taxon>Spiralia</taxon>
        <taxon>Gnathifera</taxon>
        <taxon>Rotifera</taxon>
        <taxon>Eurotatoria</taxon>
        <taxon>Bdelloidea</taxon>
        <taxon>Philodinida</taxon>
        <taxon>Philodinidae</taxon>
        <taxon>Rotaria</taxon>
    </lineage>
</organism>
<evidence type="ECO:0000313" key="5">
    <source>
        <dbReference type="Proteomes" id="UP000663864"/>
    </source>
</evidence>
<evidence type="ECO:0000256" key="2">
    <source>
        <dbReference type="SAM" id="Phobius"/>
    </source>
</evidence>
<comment type="caution">
    <text evidence="3">The sequence shown here is derived from an EMBL/GenBank/DDBJ whole genome shotgun (WGS) entry which is preliminary data.</text>
</comment>
<keyword evidence="2" id="KW-0472">Membrane</keyword>
<protein>
    <submittedName>
        <fullName evidence="3">Uncharacterized protein</fullName>
    </submittedName>
</protein>
<evidence type="ECO:0000313" key="4">
    <source>
        <dbReference type="EMBL" id="CAF3726787.1"/>
    </source>
</evidence>